<name>W3VML1_MOEAP</name>
<evidence type="ECO:0000313" key="3">
    <source>
        <dbReference type="Proteomes" id="UP000019462"/>
    </source>
</evidence>
<feature type="compositionally biased region" description="Low complexity" evidence="1">
    <location>
        <begin position="103"/>
        <end position="113"/>
    </location>
</feature>
<proteinExistence type="predicted"/>
<accession>W3VML1</accession>
<feature type="compositionally biased region" description="Acidic residues" evidence="1">
    <location>
        <begin position="342"/>
        <end position="352"/>
    </location>
</feature>
<feature type="region of interest" description="Disordered" evidence="1">
    <location>
        <begin position="464"/>
        <end position="484"/>
    </location>
</feature>
<protein>
    <submittedName>
        <fullName evidence="2">Uncharacterized protein</fullName>
    </submittedName>
</protein>
<dbReference type="HOGENOM" id="CLU_696707_0_0_1"/>
<dbReference type="AlphaFoldDB" id="W3VML1"/>
<feature type="region of interest" description="Disordered" evidence="1">
    <location>
        <begin position="429"/>
        <end position="451"/>
    </location>
</feature>
<feature type="compositionally biased region" description="Acidic residues" evidence="1">
    <location>
        <begin position="157"/>
        <end position="171"/>
    </location>
</feature>
<dbReference type="OrthoDB" id="2554945at2759"/>
<comment type="caution">
    <text evidence="2">The sequence shown here is derived from an EMBL/GenBank/DDBJ whole genome shotgun (WGS) entry which is preliminary data.</text>
</comment>
<feature type="compositionally biased region" description="Basic and acidic residues" evidence="1">
    <location>
        <begin position="194"/>
        <end position="218"/>
    </location>
</feature>
<feature type="compositionally biased region" description="Acidic residues" evidence="1">
    <location>
        <begin position="232"/>
        <end position="241"/>
    </location>
</feature>
<evidence type="ECO:0000256" key="1">
    <source>
        <dbReference type="SAM" id="MobiDB-lite"/>
    </source>
</evidence>
<feature type="compositionally biased region" description="Low complexity" evidence="1">
    <location>
        <begin position="219"/>
        <end position="231"/>
    </location>
</feature>
<feature type="compositionally biased region" description="Polar residues" evidence="1">
    <location>
        <begin position="329"/>
        <end position="338"/>
    </location>
</feature>
<feature type="compositionally biased region" description="Low complexity" evidence="1">
    <location>
        <begin position="181"/>
        <end position="193"/>
    </location>
</feature>
<feature type="region of interest" description="Disordered" evidence="1">
    <location>
        <begin position="135"/>
        <end position="414"/>
    </location>
</feature>
<reference evidence="2 3" key="1">
    <citation type="journal article" date="2014" name="Genome Announc.">
        <title>Genome sequence of the basidiomycetous fungus Pseudozyma aphidis DSM70725, an efficient producer of biosurfactant mannosylerythritol lipids.</title>
        <authorList>
            <person name="Lorenz S."/>
            <person name="Guenther M."/>
            <person name="Grumaz C."/>
            <person name="Rupp S."/>
            <person name="Zibek S."/>
            <person name="Sohn K."/>
        </authorList>
    </citation>
    <scope>NUCLEOTIDE SEQUENCE [LARGE SCALE GENOMIC DNA]</scope>
    <source>
        <strain evidence="3">ATCC 32657 / CBS 517.83 / DSM 70725 / JCM 10318 / NBRC 10182 / NRRL Y-7954 / St-0401</strain>
    </source>
</reference>
<organism evidence="2 3">
    <name type="scientific">Moesziomyces aphidis</name>
    <name type="common">Pseudozyma aphidis</name>
    <dbReference type="NCBI Taxonomy" id="84754"/>
    <lineage>
        <taxon>Eukaryota</taxon>
        <taxon>Fungi</taxon>
        <taxon>Dikarya</taxon>
        <taxon>Basidiomycota</taxon>
        <taxon>Ustilaginomycotina</taxon>
        <taxon>Ustilaginomycetes</taxon>
        <taxon>Ustilaginales</taxon>
        <taxon>Ustilaginaceae</taxon>
        <taxon>Moesziomyces</taxon>
    </lineage>
</organism>
<dbReference type="Proteomes" id="UP000019462">
    <property type="component" value="Unassembled WGS sequence"/>
</dbReference>
<sequence length="484" mass="52415">MESQAPCSFRASPALAAFGCWMSESESVCGWNGRGSQWPLPLSVLRPQLGSSQRRVNSAIRADPARQELLIAYAIFPRVSIHQAPPYDVPQSKMAATRKQKQAQKLQEQQMSKALAEAKPSTKHFTFDDDEELDADASAVASGSTEAVTDVGVQDAPSEEDEEEEGDDEPIEVVSTKASRKQASQESAKQKAQAKVEKAKRQAAEQKRAEKAQKKDAAKAQQAEPAAADGEQNVEPEAVEEEQSHSDEEGAGTSSRLDPSLFAEVFAKPVSAPKSILKKRSAEEAADEVARLQRERKQKRKLQRAGGVVRGNDGLPMKRTQDGTVLRALSSTGSSNHKTTFDDDEDEPEEPLDVIVRPERLDRTTSLPNAKARAFRKRSMAKRSSASKTNASAKNAAGKKAKDEDDPLGLNDPAFLPGGEFYHLVNKGDKAKSTKQDGKAAPAARQAFRGGGVRKDAVAVLRARSRGGPSLGFARSQHDSDDDY</sequence>
<feature type="compositionally biased region" description="Basic and acidic residues" evidence="1">
    <location>
        <begin position="429"/>
        <end position="438"/>
    </location>
</feature>
<dbReference type="EMBL" id="AWNI01000009">
    <property type="protein sequence ID" value="ETS62883.1"/>
    <property type="molecule type" value="Genomic_DNA"/>
</dbReference>
<feature type="compositionally biased region" description="Low complexity" evidence="1">
    <location>
        <begin position="382"/>
        <end position="398"/>
    </location>
</feature>
<gene>
    <name evidence="2" type="ORF">PaG_02643</name>
</gene>
<feature type="compositionally biased region" description="Basic and acidic residues" evidence="1">
    <location>
        <begin position="280"/>
        <end position="295"/>
    </location>
</feature>
<evidence type="ECO:0000313" key="2">
    <source>
        <dbReference type="EMBL" id="ETS62883.1"/>
    </source>
</evidence>
<keyword evidence="3" id="KW-1185">Reference proteome</keyword>
<feature type="region of interest" description="Disordered" evidence="1">
    <location>
        <begin position="98"/>
        <end position="122"/>
    </location>
</feature>